<protein>
    <submittedName>
        <fullName evidence="1">Uncharacterized protein</fullName>
    </submittedName>
</protein>
<gene>
    <name evidence="1" type="ORF">ORAREDHAP_LOCUS23347</name>
</gene>
<name>A0A6J5WUY6_PRUAR</name>
<organism evidence="1 2">
    <name type="scientific">Prunus armeniaca</name>
    <name type="common">Apricot</name>
    <name type="synonym">Armeniaca vulgaris</name>
    <dbReference type="NCBI Taxonomy" id="36596"/>
    <lineage>
        <taxon>Eukaryota</taxon>
        <taxon>Viridiplantae</taxon>
        <taxon>Streptophyta</taxon>
        <taxon>Embryophyta</taxon>
        <taxon>Tracheophyta</taxon>
        <taxon>Spermatophyta</taxon>
        <taxon>Magnoliopsida</taxon>
        <taxon>eudicotyledons</taxon>
        <taxon>Gunneridae</taxon>
        <taxon>Pentapetalae</taxon>
        <taxon>rosids</taxon>
        <taxon>fabids</taxon>
        <taxon>Rosales</taxon>
        <taxon>Rosaceae</taxon>
        <taxon>Amygdaloideae</taxon>
        <taxon>Amygdaleae</taxon>
        <taxon>Prunus</taxon>
    </lineage>
</organism>
<reference evidence="2" key="1">
    <citation type="journal article" date="2020" name="Genome Biol.">
        <title>Gamete binning: chromosome-level and haplotype-resolved genome assembly enabled by high-throughput single-cell sequencing of gamete genomes.</title>
        <authorList>
            <person name="Campoy J.A."/>
            <person name="Sun H."/>
            <person name="Goel M."/>
            <person name="Jiao W.-B."/>
            <person name="Folz-Donahue K."/>
            <person name="Wang N."/>
            <person name="Rubio M."/>
            <person name="Liu C."/>
            <person name="Kukat C."/>
            <person name="Ruiz D."/>
            <person name="Huettel B."/>
            <person name="Schneeberger K."/>
        </authorList>
    </citation>
    <scope>NUCLEOTIDE SEQUENCE [LARGE SCALE GENOMIC DNA]</scope>
    <source>
        <strain evidence="2">cv. Rojo Pasion</strain>
    </source>
</reference>
<evidence type="ECO:0000313" key="2">
    <source>
        <dbReference type="Proteomes" id="UP000507245"/>
    </source>
</evidence>
<dbReference type="EMBL" id="CAEKKB010000003">
    <property type="protein sequence ID" value="CAB4305349.1"/>
    <property type="molecule type" value="Genomic_DNA"/>
</dbReference>
<keyword evidence="2" id="KW-1185">Reference proteome</keyword>
<dbReference type="AlphaFoldDB" id="A0A6J5WUY6"/>
<sequence>MLAAHIVIPTPLQANEAMEFHSSSTSLLSVTHFVILRPPPRAKEAVKFYHRTFYVQIIQQIARVVAVEMEGMMNKNGLTWVRNYSILMGSTHIVMSDGDHHSNIRLEHPKVADASPTYMSHFSPSQVSRSLS</sequence>
<evidence type="ECO:0000313" key="1">
    <source>
        <dbReference type="EMBL" id="CAB4305349.1"/>
    </source>
</evidence>
<accession>A0A6J5WUY6</accession>
<proteinExistence type="predicted"/>
<dbReference type="Proteomes" id="UP000507245">
    <property type="component" value="Unassembled WGS sequence"/>
</dbReference>